<comment type="catalytic activity">
    <reaction evidence="1">
        <text>ATP + protein L-histidine = ADP + protein N-phospho-L-histidine.</text>
        <dbReference type="EC" id="2.7.13.3"/>
    </reaction>
</comment>
<evidence type="ECO:0000313" key="10">
    <source>
        <dbReference type="EMBL" id="TFW10811.1"/>
    </source>
</evidence>
<sequence>MDDFSSGAASLFRTIAELEGGAAFIVDAASGRLSYISPSIEALTGYAPAALAAHIDGSAVDALLAPLCRVLAVPPKGKLPARQEVELARKGGGTVPLEVVVTCADGYTAGLVRDISGQREYAARQKKFASMLNHEFRTPLSTIDGAVQMLEASPDAAKVSDATRQRYRKIQIAADRLIGMLDEYLSPDRMAAVGRDKQATTVEPLALLREAAQHARAAGRKVDVDGATLPLTLRGSPEGLAMALKVLVDNAIQYTPDSATIHLEGRRDGNVVELAVRDEGPGIPENEWPLVFAKGFRGASATGRAGSGLGLYMAKSVVEVHGGTISGQNNAQYGAVFKIRMPL</sequence>
<dbReference type="CDD" id="cd00075">
    <property type="entry name" value="HATPase"/>
    <property type="match status" value="1"/>
</dbReference>
<dbReference type="InterPro" id="IPR000014">
    <property type="entry name" value="PAS"/>
</dbReference>
<evidence type="ECO:0000259" key="8">
    <source>
        <dbReference type="PROSITE" id="PS50109"/>
    </source>
</evidence>
<dbReference type="InterPro" id="IPR036097">
    <property type="entry name" value="HisK_dim/P_sf"/>
</dbReference>
<organism evidence="10 11">
    <name type="scientific">Zemynaea arenosa</name>
    <dbReference type="NCBI Taxonomy" id="2561931"/>
    <lineage>
        <taxon>Bacteria</taxon>
        <taxon>Pseudomonadati</taxon>
        <taxon>Pseudomonadota</taxon>
        <taxon>Betaproteobacteria</taxon>
        <taxon>Burkholderiales</taxon>
        <taxon>Oxalobacteraceae</taxon>
        <taxon>Telluria group</taxon>
        <taxon>Zemynaea</taxon>
    </lineage>
</organism>
<evidence type="ECO:0000256" key="1">
    <source>
        <dbReference type="ARBA" id="ARBA00000085"/>
    </source>
</evidence>
<keyword evidence="5 10" id="KW-0418">Kinase</keyword>
<dbReference type="SMART" id="SM00387">
    <property type="entry name" value="HATPase_c"/>
    <property type="match status" value="1"/>
</dbReference>
<dbReference type="SUPFAM" id="SSF55874">
    <property type="entry name" value="ATPase domain of HSP90 chaperone/DNA topoisomerase II/histidine kinase"/>
    <property type="match status" value="1"/>
</dbReference>
<keyword evidence="4" id="KW-0808">Transferase</keyword>
<dbReference type="AlphaFoldDB" id="A0A4Y9RRA8"/>
<dbReference type="Pfam" id="PF00512">
    <property type="entry name" value="HisKA"/>
    <property type="match status" value="1"/>
</dbReference>
<dbReference type="Pfam" id="PF02518">
    <property type="entry name" value="HATPase_c"/>
    <property type="match status" value="1"/>
</dbReference>
<feature type="domain" description="PAS" evidence="9">
    <location>
        <begin position="8"/>
        <end position="51"/>
    </location>
</feature>
<accession>A0A4Y9RRA8</accession>
<protein>
    <recommendedName>
        <fullName evidence="2">histidine kinase</fullName>
        <ecNumber evidence="2">2.7.13.3</ecNumber>
    </recommendedName>
</protein>
<dbReference type="InterPro" id="IPR004358">
    <property type="entry name" value="Sig_transdc_His_kin-like_C"/>
</dbReference>
<keyword evidence="11" id="KW-1185">Reference proteome</keyword>
<dbReference type="GO" id="GO:0016036">
    <property type="term" value="P:cellular response to phosphate starvation"/>
    <property type="evidence" value="ECO:0007669"/>
    <property type="project" value="TreeGrafter"/>
</dbReference>
<evidence type="ECO:0000256" key="2">
    <source>
        <dbReference type="ARBA" id="ARBA00012438"/>
    </source>
</evidence>
<evidence type="ECO:0000259" key="9">
    <source>
        <dbReference type="PROSITE" id="PS50112"/>
    </source>
</evidence>
<dbReference type="PROSITE" id="PS50109">
    <property type="entry name" value="HIS_KIN"/>
    <property type="match status" value="1"/>
</dbReference>
<dbReference type="Proteomes" id="UP000298438">
    <property type="component" value="Unassembled WGS sequence"/>
</dbReference>
<dbReference type="Gene3D" id="3.30.565.10">
    <property type="entry name" value="Histidine kinase-like ATPase, C-terminal domain"/>
    <property type="match status" value="1"/>
</dbReference>
<dbReference type="InterPro" id="IPR050351">
    <property type="entry name" value="BphY/WalK/GraS-like"/>
</dbReference>
<evidence type="ECO:0000256" key="6">
    <source>
        <dbReference type="ARBA" id="ARBA00023012"/>
    </source>
</evidence>
<evidence type="ECO:0000313" key="11">
    <source>
        <dbReference type="Proteomes" id="UP000298438"/>
    </source>
</evidence>
<evidence type="ECO:0000256" key="4">
    <source>
        <dbReference type="ARBA" id="ARBA00022679"/>
    </source>
</evidence>
<dbReference type="EMBL" id="SPVF01000269">
    <property type="protein sequence ID" value="TFW10811.1"/>
    <property type="molecule type" value="Genomic_DNA"/>
</dbReference>
<dbReference type="GO" id="GO:0005886">
    <property type="term" value="C:plasma membrane"/>
    <property type="evidence" value="ECO:0007669"/>
    <property type="project" value="TreeGrafter"/>
</dbReference>
<dbReference type="GO" id="GO:0000155">
    <property type="term" value="F:phosphorelay sensor kinase activity"/>
    <property type="evidence" value="ECO:0007669"/>
    <property type="project" value="InterPro"/>
</dbReference>
<dbReference type="InterPro" id="IPR003661">
    <property type="entry name" value="HisK_dim/P_dom"/>
</dbReference>
<dbReference type="SUPFAM" id="SSF55785">
    <property type="entry name" value="PYP-like sensor domain (PAS domain)"/>
    <property type="match status" value="1"/>
</dbReference>
<keyword evidence="3" id="KW-0597">Phosphoprotein</keyword>
<dbReference type="CDD" id="cd00082">
    <property type="entry name" value="HisKA"/>
    <property type="match status" value="1"/>
</dbReference>
<keyword evidence="7" id="KW-0472">Membrane</keyword>
<dbReference type="SUPFAM" id="SSF47384">
    <property type="entry name" value="Homodimeric domain of signal transducing histidine kinase"/>
    <property type="match status" value="1"/>
</dbReference>
<evidence type="ECO:0000256" key="3">
    <source>
        <dbReference type="ARBA" id="ARBA00022553"/>
    </source>
</evidence>
<comment type="caution">
    <text evidence="10">The sequence shown here is derived from an EMBL/GenBank/DDBJ whole genome shotgun (WGS) entry which is preliminary data.</text>
</comment>
<dbReference type="GO" id="GO:0004721">
    <property type="term" value="F:phosphoprotein phosphatase activity"/>
    <property type="evidence" value="ECO:0007669"/>
    <property type="project" value="TreeGrafter"/>
</dbReference>
<feature type="domain" description="Histidine kinase" evidence="8">
    <location>
        <begin position="131"/>
        <end position="343"/>
    </location>
</feature>
<dbReference type="Gene3D" id="3.30.450.20">
    <property type="entry name" value="PAS domain"/>
    <property type="match status" value="1"/>
</dbReference>
<dbReference type="SMART" id="SM00388">
    <property type="entry name" value="HisKA"/>
    <property type="match status" value="1"/>
</dbReference>
<dbReference type="RefSeq" id="WP_135209478.1">
    <property type="nucleotide sequence ID" value="NZ_SPVF01000269.1"/>
</dbReference>
<dbReference type="PANTHER" id="PTHR45453">
    <property type="entry name" value="PHOSPHATE REGULON SENSOR PROTEIN PHOR"/>
    <property type="match status" value="1"/>
</dbReference>
<name>A0A4Y9RRA8_9BURK</name>
<gene>
    <name evidence="10" type="ORF">E4L96_22565</name>
</gene>
<dbReference type="EC" id="2.7.13.3" evidence="2"/>
<dbReference type="InterPro" id="IPR035965">
    <property type="entry name" value="PAS-like_dom_sf"/>
</dbReference>
<dbReference type="PROSITE" id="PS50112">
    <property type="entry name" value="PAS"/>
    <property type="match status" value="1"/>
</dbReference>
<dbReference type="PRINTS" id="PR00344">
    <property type="entry name" value="BCTRLSENSOR"/>
</dbReference>
<proteinExistence type="predicted"/>
<evidence type="ECO:0000256" key="5">
    <source>
        <dbReference type="ARBA" id="ARBA00022777"/>
    </source>
</evidence>
<dbReference type="InterPro" id="IPR005467">
    <property type="entry name" value="His_kinase_dom"/>
</dbReference>
<keyword evidence="6" id="KW-0902">Two-component regulatory system</keyword>
<dbReference type="Gene3D" id="1.10.287.130">
    <property type="match status" value="1"/>
</dbReference>
<reference evidence="10 11" key="1">
    <citation type="submission" date="2019-03" db="EMBL/GenBank/DDBJ databases">
        <title>Draft Genome Sequence of Massilia arenosa sp. nov., a Novel Massilia Species Isolated from a Sandy-loam Maize Soil.</title>
        <authorList>
            <person name="Raths R."/>
            <person name="Peta V."/>
            <person name="Bucking H."/>
        </authorList>
    </citation>
    <scope>NUCLEOTIDE SEQUENCE [LARGE SCALE GENOMIC DNA]</scope>
    <source>
        <strain evidence="10 11">MC02</strain>
    </source>
</reference>
<evidence type="ECO:0000256" key="7">
    <source>
        <dbReference type="ARBA" id="ARBA00023136"/>
    </source>
</evidence>
<dbReference type="OrthoDB" id="9121563at2"/>
<dbReference type="PANTHER" id="PTHR45453:SF1">
    <property type="entry name" value="PHOSPHATE REGULON SENSOR PROTEIN PHOR"/>
    <property type="match status" value="1"/>
</dbReference>
<dbReference type="InterPro" id="IPR036890">
    <property type="entry name" value="HATPase_C_sf"/>
</dbReference>
<dbReference type="InterPro" id="IPR003594">
    <property type="entry name" value="HATPase_dom"/>
</dbReference>